<dbReference type="EMBL" id="CP076129">
    <property type="protein sequence ID" value="QWG10319.1"/>
    <property type="molecule type" value="Genomic_DNA"/>
</dbReference>
<keyword evidence="1" id="KW-1133">Transmembrane helix</keyword>
<accession>A0ABX8H3X1</accession>
<evidence type="ECO:0000313" key="2">
    <source>
        <dbReference type="EMBL" id="QWG10319.1"/>
    </source>
</evidence>
<protein>
    <submittedName>
        <fullName evidence="2">Uncharacterized protein</fullName>
    </submittedName>
</protein>
<reference evidence="2 3" key="1">
    <citation type="submission" date="2021-05" db="EMBL/GenBank/DDBJ databases">
        <title>Comparative genomic studies on the polysaccharide-degrading batcterial strains of the Flammeovirga genus.</title>
        <authorList>
            <person name="Zewei F."/>
            <person name="Zheng Z."/>
            <person name="Yu L."/>
            <person name="Ruyue G."/>
            <person name="Yanhong M."/>
            <person name="Yuanyuan C."/>
            <person name="Jingyan G."/>
            <person name="Wenjun H."/>
        </authorList>
    </citation>
    <scope>NUCLEOTIDE SEQUENCE [LARGE SCALE GENOMIC DNA]</scope>
    <source>
        <strain evidence="2 3">YS10</strain>
    </source>
</reference>
<dbReference type="RefSeq" id="WP_144075923.1">
    <property type="nucleotide sequence ID" value="NZ_CP076129.1"/>
</dbReference>
<sequence>MLNYNKTNTSLDIKITNDYKYSTFYYIIVSSTIFLFISIELLLGAPLTIMNFAFLLVLSAIALSNIHSVILIRIINVNEEKITFSSLFQFLPPHNKLVLSINKIEQFYVTKKGKLKMVHDGKNLDIFNLGKHEALNTERLLEKYIGLQDYKISNDEIVKKKEKKNQKVVTTDFWNKSLDNISQLKIKDIITVMDEDYEVYQHFKCQWKNQSQSVINHLTNPNHEILLYYNRSMYENIYAIEIKIPFYKFDYNDILHDLAIDFDYRDILLDLSIDDYPNRFFIDEEEYTKEYLNSGTFTSTISPHGVAAEQAVYFNDDQSKYLRFFKINGSSISFFKGEKINNDLIKLYS</sequence>
<name>A0ABX8H3X1_9BACT</name>
<keyword evidence="3" id="KW-1185">Reference proteome</keyword>
<feature type="transmembrane region" description="Helical" evidence="1">
    <location>
        <begin position="24"/>
        <end position="45"/>
    </location>
</feature>
<evidence type="ECO:0000313" key="3">
    <source>
        <dbReference type="Proteomes" id="UP000682802"/>
    </source>
</evidence>
<organism evidence="2 3">
    <name type="scientific">Flammeovirga kamogawensis</name>
    <dbReference type="NCBI Taxonomy" id="373891"/>
    <lineage>
        <taxon>Bacteria</taxon>
        <taxon>Pseudomonadati</taxon>
        <taxon>Bacteroidota</taxon>
        <taxon>Cytophagia</taxon>
        <taxon>Cytophagales</taxon>
        <taxon>Flammeovirgaceae</taxon>
        <taxon>Flammeovirga</taxon>
    </lineage>
</organism>
<keyword evidence="1" id="KW-0812">Transmembrane</keyword>
<feature type="transmembrane region" description="Helical" evidence="1">
    <location>
        <begin position="52"/>
        <end position="75"/>
    </location>
</feature>
<keyword evidence="1" id="KW-0472">Membrane</keyword>
<dbReference type="Proteomes" id="UP000682802">
    <property type="component" value="Chromosome 2"/>
</dbReference>
<evidence type="ECO:0000256" key="1">
    <source>
        <dbReference type="SAM" id="Phobius"/>
    </source>
</evidence>
<proteinExistence type="predicted"/>
<gene>
    <name evidence="2" type="ORF">KM029_21790</name>
</gene>